<comment type="caution">
    <text evidence="1">The sequence shown here is derived from an EMBL/GenBank/DDBJ whole genome shotgun (WGS) entry which is preliminary data.</text>
</comment>
<protein>
    <submittedName>
        <fullName evidence="1">Uncharacterized protein</fullName>
    </submittedName>
</protein>
<accession>A0A3N1HCN0</accession>
<dbReference type="EMBL" id="RJKM01000001">
    <property type="protein sequence ID" value="ROP40258.1"/>
    <property type="molecule type" value="Genomic_DNA"/>
</dbReference>
<dbReference type="AlphaFoldDB" id="A0A3N1HCN0"/>
<sequence>MTAITRPEFVAAPLLVPVCGVCRIVDGVDGERGPGPARPIDQFAVGVVAGWS</sequence>
<evidence type="ECO:0000313" key="1">
    <source>
        <dbReference type="EMBL" id="ROP40258.1"/>
    </source>
</evidence>
<organism evidence="1 2">
    <name type="scientific">Saccharothrix texasensis</name>
    <dbReference type="NCBI Taxonomy" id="103734"/>
    <lineage>
        <taxon>Bacteria</taxon>
        <taxon>Bacillati</taxon>
        <taxon>Actinomycetota</taxon>
        <taxon>Actinomycetes</taxon>
        <taxon>Pseudonocardiales</taxon>
        <taxon>Pseudonocardiaceae</taxon>
        <taxon>Saccharothrix</taxon>
    </lineage>
</organism>
<keyword evidence="2" id="KW-1185">Reference proteome</keyword>
<dbReference type="RefSeq" id="WP_170184867.1">
    <property type="nucleotide sequence ID" value="NZ_RJKM01000001.1"/>
</dbReference>
<dbReference type="Proteomes" id="UP000268727">
    <property type="component" value="Unassembled WGS sequence"/>
</dbReference>
<reference evidence="1 2" key="1">
    <citation type="submission" date="2018-11" db="EMBL/GenBank/DDBJ databases">
        <title>Sequencing the genomes of 1000 actinobacteria strains.</title>
        <authorList>
            <person name="Klenk H.-P."/>
        </authorList>
    </citation>
    <scope>NUCLEOTIDE SEQUENCE [LARGE SCALE GENOMIC DNA]</scope>
    <source>
        <strain evidence="1 2">DSM 44231</strain>
    </source>
</reference>
<proteinExistence type="predicted"/>
<evidence type="ECO:0000313" key="2">
    <source>
        <dbReference type="Proteomes" id="UP000268727"/>
    </source>
</evidence>
<gene>
    <name evidence="1" type="ORF">EDD40_5666</name>
</gene>
<name>A0A3N1HCN0_9PSEU</name>